<comment type="caution">
    <text evidence="3">The sequence shown here is derived from an EMBL/GenBank/DDBJ whole genome shotgun (WGS) entry which is preliminary data.</text>
</comment>
<feature type="domain" description="VWFA" evidence="2">
    <location>
        <begin position="87"/>
        <end position="248"/>
    </location>
</feature>
<feature type="transmembrane region" description="Helical" evidence="1">
    <location>
        <begin position="58"/>
        <end position="76"/>
    </location>
</feature>
<dbReference type="EMBL" id="ABVL01000015">
    <property type="protein sequence ID" value="EDY18018.1"/>
    <property type="molecule type" value="Genomic_DNA"/>
</dbReference>
<keyword evidence="1" id="KW-1133">Transmembrane helix</keyword>
<feature type="transmembrane region" description="Helical" evidence="1">
    <location>
        <begin position="596"/>
        <end position="615"/>
    </location>
</feature>
<dbReference type="STRING" id="497964.CfE428DRAFT_4448"/>
<dbReference type="Pfam" id="PF13519">
    <property type="entry name" value="VWA_2"/>
    <property type="match status" value="1"/>
</dbReference>
<evidence type="ECO:0000259" key="2">
    <source>
        <dbReference type="SMART" id="SM00327"/>
    </source>
</evidence>
<dbReference type="AlphaFoldDB" id="B4D6A9"/>
<dbReference type="InterPro" id="IPR024163">
    <property type="entry name" value="Aerotolerance_reg_N"/>
</dbReference>
<dbReference type="eggNOG" id="COG2304">
    <property type="taxonomic scope" value="Bacteria"/>
</dbReference>
<dbReference type="RefSeq" id="WP_006981771.1">
    <property type="nucleotide sequence ID" value="NZ_ABVL01000015.1"/>
</dbReference>
<dbReference type="Pfam" id="PF07584">
    <property type="entry name" value="BatA"/>
    <property type="match status" value="1"/>
</dbReference>
<dbReference type="PANTHER" id="PTHR37464:SF1">
    <property type="entry name" value="BLL2463 PROTEIN"/>
    <property type="match status" value="1"/>
</dbReference>
<dbReference type="SMART" id="SM00327">
    <property type="entry name" value="VWA"/>
    <property type="match status" value="1"/>
</dbReference>
<dbReference type="PANTHER" id="PTHR37464">
    <property type="entry name" value="BLL2463 PROTEIN"/>
    <property type="match status" value="1"/>
</dbReference>
<accession>B4D6A9</accession>
<keyword evidence="4" id="KW-1185">Reference proteome</keyword>
<proteinExistence type="predicted"/>
<dbReference type="Proteomes" id="UP000005824">
    <property type="component" value="Unassembled WGS sequence"/>
</dbReference>
<evidence type="ECO:0000256" key="1">
    <source>
        <dbReference type="SAM" id="Phobius"/>
    </source>
</evidence>
<dbReference type="InterPro" id="IPR036465">
    <property type="entry name" value="vWFA_dom_sf"/>
</dbReference>
<dbReference type="InParanoid" id="B4D6A9"/>
<dbReference type="CDD" id="cd00198">
    <property type="entry name" value="vWFA"/>
    <property type="match status" value="1"/>
</dbReference>
<dbReference type="SUPFAM" id="SSF53300">
    <property type="entry name" value="vWA-like"/>
    <property type="match status" value="1"/>
</dbReference>
<dbReference type="InterPro" id="IPR002035">
    <property type="entry name" value="VWF_A"/>
</dbReference>
<evidence type="ECO:0000313" key="3">
    <source>
        <dbReference type="EMBL" id="EDY18018.1"/>
    </source>
</evidence>
<sequence>MTFLNVWAVGFAGIAPVIVLLYLLKLKRRPMPVSTLLFWQRILQENQRRAFFQKLRQLFSLLLHLLIFALILGALMHPTLDRQITEGASTVLIVDTRARMAATEPDGQTRFAKAKAEATNVVRQASALRQMAMISVDAGARVITPFTDDEKALRETLGKLSATDASGDLQSAINLAGELLASRGGDRRIIVFTDRPAETKPADKKIPLEFVTVGTARDNLAITRFATRPVLSSPETSEVLLEVANFGTSPAKTNVELAYDGQLLDVKPLSIEPGGHAVQVFPTVPRPSNNARGWLTARLDTKDALASDNVAYAVLPVEPPKRILLVTKGNWFLEKLLAADQSIAFELVTPDSFSASVAAKFDAVICDNFVPSDFNIANPGANFFFLKQTPFNTSEPALDQPLISDLDSRQPVLRLVNLQNITLLHAASLQLPKTEDWNWQAPIRSFEHPLLITGEKRGSSSRVAALALDIGDSDLPLRVAFPLLISNTLHWLAGEENTPVLSRRAGETLPLTAGESVLTEPQNPWKKATAKSPVVQSLFQPLTNGFYAWQTPNGTRWLAVNTFSEAESDLRQAGTPTSAGLALPTVSLARVTGWPLWQYLAAAALLLFALEWWLFHRRRTE</sequence>
<organism evidence="3 4">
    <name type="scientific">Chthoniobacter flavus Ellin428</name>
    <dbReference type="NCBI Taxonomy" id="497964"/>
    <lineage>
        <taxon>Bacteria</taxon>
        <taxon>Pseudomonadati</taxon>
        <taxon>Verrucomicrobiota</taxon>
        <taxon>Spartobacteria</taxon>
        <taxon>Chthoniobacterales</taxon>
        <taxon>Chthoniobacteraceae</taxon>
        <taxon>Chthoniobacter</taxon>
    </lineage>
</organism>
<gene>
    <name evidence="3" type="ORF">CfE428DRAFT_4448</name>
</gene>
<name>B4D6A9_9BACT</name>
<reference evidence="3 4" key="1">
    <citation type="journal article" date="2011" name="J. Bacteriol.">
        <title>Genome sequence of Chthoniobacter flavus Ellin428, an aerobic heterotrophic soil bacterium.</title>
        <authorList>
            <person name="Kant R."/>
            <person name="van Passel M.W."/>
            <person name="Palva A."/>
            <person name="Lucas S."/>
            <person name="Lapidus A."/>
            <person name="Glavina Del Rio T."/>
            <person name="Dalin E."/>
            <person name="Tice H."/>
            <person name="Bruce D."/>
            <person name="Goodwin L."/>
            <person name="Pitluck S."/>
            <person name="Larimer F.W."/>
            <person name="Land M.L."/>
            <person name="Hauser L."/>
            <person name="Sangwan P."/>
            <person name="de Vos W.M."/>
            <person name="Janssen P.H."/>
            <person name="Smidt H."/>
        </authorList>
    </citation>
    <scope>NUCLEOTIDE SEQUENCE [LARGE SCALE GENOMIC DNA]</scope>
    <source>
        <strain evidence="3 4">Ellin428</strain>
    </source>
</reference>
<keyword evidence="1" id="KW-0812">Transmembrane</keyword>
<evidence type="ECO:0000313" key="4">
    <source>
        <dbReference type="Proteomes" id="UP000005824"/>
    </source>
</evidence>
<protein>
    <submittedName>
        <fullName evidence="3">von Willebrand factor type A</fullName>
    </submittedName>
</protein>
<keyword evidence="1" id="KW-0472">Membrane</keyword>
<dbReference type="Gene3D" id="3.40.50.410">
    <property type="entry name" value="von Willebrand factor, type A domain"/>
    <property type="match status" value="1"/>
</dbReference>
<feature type="transmembrane region" description="Helical" evidence="1">
    <location>
        <begin position="6"/>
        <end position="24"/>
    </location>
</feature>